<evidence type="ECO:0000259" key="7">
    <source>
        <dbReference type="PROSITE" id="PS50011"/>
    </source>
</evidence>
<evidence type="ECO:0000256" key="1">
    <source>
        <dbReference type="ARBA" id="ARBA00012513"/>
    </source>
</evidence>
<evidence type="ECO:0000256" key="3">
    <source>
        <dbReference type="ARBA" id="ARBA00022741"/>
    </source>
</evidence>
<evidence type="ECO:0000256" key="2">
    <source>
        <dbReference type="ARBA" id="ARBA00022679"/>
    </source>
</evidence>
<dbReference type="PROSITE" id="PS00108">
    <property type="entry name" value="PROTEIN_KINASE_ST"/>
    <property type="match status" value="1"/>
</dbReference>
<evidence type="ECO:0000256" key="6">
    <source>
        <dbReference type="SAM" id="MobiDB-lite"/>
    </source>
</evidence>
<name>A0ABP9HWD7_9ACTN</name>
<dbReference type="InterPro" id="IPR000719">
    <property type="entry name" value="Prot_kinase_dom"/>
</dbReference>
<feature type="region of interest" description="Disordered" evidence="6">
    <location>
        <begin position="299"/>
        <end position="349"/>
    </location>
</feature>
<gene>
    <name evidence="8" type="ORF">GCM10023205_56170</name>
</gene>
<evidence type="ECO:0000313" key="8">
    <source>
        <dbReference type="EMBL" id="GAA4980044.1"/>
    </source>
</evidence>
<dbReference type="EC" id="2.7.11.1" evidence="1"/>
<evidence type="ECO:0000313" key="9">
    <source>
        <dbReference type="Proteomes" id="UP001500466"/>
    </source>
</evidence>
<dbReference type="InterPro" id="IPR050660">
    <property type="entry name" value="NEK_Ser/Thr_kinase"/>
</dbReference>
<dbReference type="RefSeq" id="WP_345678497.1">
    <property type="nucleotide sequence ID" value="NZ_BAABHS010000022.1"/>
</dbReference>
<dbReference type="InterPro" id="IPR008271">
    <property type="entry name" value="Ser/Thr_kinase_AS"/>
</dbReference>
<dbReference type="Gene3D" id="1.10.510.10">
    <property type="entry name" value="Transferase(Phosphotransferase) domain 1"/>
    <property type="match status" value="1"/>
</dbReference>
<dbReference type="PROSITE" id="PS50011">
    <property type="entry name" value="PROTEIN_KINASE_DOM"/>
    <property type="match status" value="1"/>
</dbReference>
<keyword evidence="3" id="KW-0547">Nucleotide-binding</keyword>
<dbReference type="PANTHER" id="PTHR43671">
    <property type="entry name" value="SERINE/THREONINE-PROTEIN KINASE NEK"/>
    <property type="match status" value="1"/>
</dbReference>
<feature type="domain" description="Protein kinase" evidence="7">
    <location>
        <begin position="17"/>
        <end position="278"/>
    </location>
</feature>
<keyword evidence="2" id="KW-0808">Transferase</keyword>
<dbReference type="Proteomes" id="UP001500466">
    <property type="component" value="Unassembled WGS sequence"/>
</dbReference>
<dbReference type="PANTHER" id="PTHR43671:SF13">
    <property type="entry name" value="SERINE_THREONINE-PROTEIN KINASE NEK2"/>
    <property type="match status" value="1"/>
</dbReference>
<dbReference type="SUPFAM" id="SSF56112">
    <property type="entry name" value="Protein kinase-like (PK-like)"/>
    <property type="match status" value="1"/>
</dbReference>
<comment type="caution">
    <text evidence="8">The sequence shown here is derived from an EMBL/GenBank/DDBJ whole genome shotgun (WGS) entry which is preliminary data.</text>
</comment>
<dbReference type="InterPro" id="IPR011009">
    <property type="entry name" value="Kinase-like_dom_sf"/>
</dbReference>
<dbReference type="CDD" id="cd14014">
    <property type="entry name" value="STKc_PknB_like"/>
    <property type="match status" value="1"/>
</dbReference>
<sequence length="349" mass="37991">MDTTQPPPGAPPLPDRYTVVGHLARGGTADLWRAHDADLGREVVVKVPTSHEPADRAALAHEARMTRKARGDGVPVVHDIDVQGPVPYLAMERIAGENLRAARDEQTAEPPDRAAVFAIGIAKALQNVHFADVVHRDLKPENLVVRPDGRIGILDFGNAVILGTPRERDGDRFATGTPGYTAPERLIPGNSAGTFQSDLYVLGVIMRDMLTGEHAFPPTESRRATVIRQIDGDVRPLAEVRPDLPRPLTTLVDQLMSVNPRERPLHAGEVVSRLEGMLPDLRRAAEREATRARASRLAVQGFARLGRPPAVRQDGTPPGPRTHEPTPEHDRAPPPTRGAVREPRDHGFG</sequence>
<dbReference type="Gene3D" id="3.30.200.20">
    <property type="entry name" value="Phosphorylase Kinase, domain 1"/>
    <property type="match status" value="1"/>
</dbReference>
<keyword evidence="9" id="KW-1185">Reference proteome</keyword>
<dbReference type="Pfam" id="PF00069">
    <property type="entry name" value="Pkinase"/>
    <property type="match status" value="1"/>
</dbReference>
<reference evidence="9" key="1">
    <citation type="journal article" date="2019" name="Int. J. Syst. Evol. Microbiol.">
        <title>The Global Catalogue of Microorganisms (GCM) 10K type strain sequencing project: providing services to taxonomists for standard genome sequencing and annotation.</title>
        <authorList>
            <consortium name="The Broad Institute Genomics Platform"/>
            <consortium name="The Broad Institute Genome Sequencing Center for Infectious Disease"/>
            <person name="Wu L."/>
            <person name="Ma J."/>
        </authorList>
    </citation>
    <scope>NUCLEOTIDE SEQUENCE [LARGE SCALE GENOMIC DNA]</scope>
    <source>
        <strain evidence="9">JCM 17986</strain>
    </source>
</reference>
<protein>
    <recommendedName>
        <fullName evidence="1">non-specific serine/threonine protein kinase</fullName>
        <ecNumber evidence="1">2.7.11.1</ecNumber>
    </recommendedName>
</protein>
<proteinExistence type="predicted"/>
<feature type="compositionally biased region" description="Basic and acidic residues" evidence="6">
    <location>
        <begin position="321"/>
        <end position="332"/>
    </location>
</feature>
<keyword evidence="4" id="KW-0418">Kinase</keyword>
<feature type="compositionally biased region" description="Basic and acidic residues" evidence="6">
    <location>
        <begin position="339"/>
        <end position="349"/>
    </location>
</feature>
<keyword evidence="5" id="KW-0067">ATP-binding</keyword>
<evidence type="ECO:0000256" key="5">
    <source>
        <dbReference type="ARBA" id="ARBA00022840"/>
    </source>
</evidence>
<accession>A0ABP9HWD7</accession>
<evidence type="ECO:0000256" key="4">
    <source>
        <dbReference type="ARBA" id="ARBA00022777"/>
    </source>
</evidence>
<dbReference type="EMBL" id="BAABHS010000022">
    <property type="protein sequence ID" value="GAA4980044.1"/>
    <property type="molecule type" value="Genomic_DNA"/>
</dbReference>
<dbReference type="SMART" id="SM00220">
    <property type="entry name" value="S_TKc"/>
    <property type="match status" value="1"/>
</dbReference>
<organism evidence="8 9">
    <name type="scientific">Yinghuangia aomiensis</name>
    <dbReference type="NCBI Taxonomy" id="676205"/>
    <lineage>
        <taxon>Bacteria</taxon>
        <taxon>Bacillati</taxon>
        <taxon>Actinomycetota</taxon>
        <taxon>Actinomycetes</taxon>
        <taxon>Kitasatosporales</taxon>
        <taxon>Streptomycetaceae</taxon>
        <taxon>Yinghuangia</taxon>
    </lineage>
</organism>